<keyword evidence="2" id="KW-1185">Reference proteome</keyword>
<proteinExistence type="predicted"/>
<protein>
    <recommendedName>
        <fullName evidence="3">Nucleoside phosphorylase domain-containing protein</fullName>
    </recommendedName>
</protein>
<evidence type="ECO:0000313" key="2">
    <source>
        <dbReference type="Proteomes" id="UP000680625"/>
    </source>
</evidence>
<accession>A0ABX8CG15</accession>
<gene>
    <name evidence="1" type="ORF">H9Q19_04390</name>
</gene>
<dbReference type="Gene3D" id="3.40.50.1580">
    <property type="entry name" value="Nucleoside phosphorylase domain"/>
    <property type="match status" value="1"/>
</dbReference>
<dbReference type="SUPFAM" id="SSF53167">
    <property type="entry name" value="Purine and uridine phosphorylases"/>
    <property type="match status" value="1"/>
</dbReference>
<evidence type="ECO:0000313" key="1">
    <source>
        <dbReference type="EMBL" id="QVE48926.1"/>
    </source>
</evidence>
<dbReference type="GeneID" id="301704841"/>
<name>A0ABX8CG15_9CHLA</name>
<sequence length="217" mass="24540">MSAALSNYLCKILLILADINEAKSLIEDFAFKRTDKNFYQCRDSHMSIAMDMILLEQWGEEGVIKALRDIELENYDSCVNLGFAGSCCPDLPLQTFYTIDKVSQLSKTNPKQLDSAVELAVIAIPNLPRASLVSAHAPYKYGFHETFRLVDMEGYTIARLCKNHNLHCMMMKITSDYTIQEGGEYLKKHKNILAEKLSYAFSSSIYDIVETSIPSQI</sequence>
<dbReference type="RefSeq" id="WP_213240674.1">
    <property type="nucleotide sequence ID" value="NZ_CP060791.1"/>
</dbReference>
<dbReference type="InterPro" id="IPR035994">
    <property type="entry name" value="Nucleoside_phosphorylase_sf"/>
</dbReference>
<reference evidence="1 2" key="1">
    <citation type="submission" date="2020-08" db="EMBL/GenBank/DDBJ databases">
        <title>Isolation and characterization of novel Chlamydia from Siamese crocodiles (Crocodylus siamensis).</title>
        <authorList>
            <person name="Sariya L."/>
        </authorList>
    </citation>
    <scope>NUCLEOTIDE SEQUENCE [LARGE SCALE GENOMIC DNA]</scope>
    <source>
        <strain evidence="1 2">No. 12</strain>
    </source>
</reference>
<organism evidence="1 2">
    <name type="scientific">Chlamydia crocodili</name>
    <dbReference type="NCBI Taxonomy" id="2766982"/>
    <lineage>
        <taxon>Bacteria</taxon>
        <taxon>Pseudomonadati</taxon>
        <taxon>Chlamydiota</taxon>
        <taxon>Chlamydiia</taxon>
        <taxon>Chlamydiales</taxon>
        <taxon>Chlamydiaceae</taxon>
        <taxon>Chlamydia/Chlamydophila group</taxon>
        <taxon>Chlamydia</taxon>
    </lineage>
</organism>
<dbReference type="EMBL" id="CP060791">
    <property type="protein sequence ID" value="QVE48926.1"/>
    <property type="molecule type" value="Genomic_DNA"/>
</dbReference>
<dbReference type="Proteomes" id="UP000680625">
    <property type="component" value="Chromosome"/>
</dbReference>
<evidence type="ECO:0008006" key="3">
    <source>
        <dbReference type="Google" id="ProtNLM"/>
    </source>
</evidence>